<sequence>MITVELTRFRVSPGLSEALLAARSAMLRDFRADRDGFLDARLVRLADDEWLDIVSWRSSADLAASRAKGGNRPGIRAFFELIGEIVSSEEGTAVEEAV</sequence>
<proteinExistence type="predicted"/>
<keyword evidence="2" id="KW-0503">Monooxygenase</keyword>
<name>A0ABS0H8M4_9ACTN</name>
<accession>A0ABS0H8M4</accession>
<dbReference type="InterPro" id="IPR011008">
    <property type="entry name" value="Dimeric_a/b-barrel"/>
</dbReference>
<gene>
    <name evidence="2" type="ORF">I0C86_36765</name>
</gene>
<dbReference type="Gene3D" id="3.30.70.100">
    <property type="match status" value="1"/>
</dbReference>
<dbReference type="Proteomes" id="UP000638560">
    <property type="component" value="Unassembled WGS sequence"/>
</dbReference>
<protein>
    <submittedName>
        <fullName evidence="2">Antibiotic biosynthesis monooxygenase</fullName>
    </submittedName>
</protein>
<dbReference type="GO" id="GO:0004497">
    <property type="term" value="F:monooxygenase activity"/>
    <property type="evidence" value="ECO:0007669"/>
    <property type="project" value="UniProtKB-KW"/>
</dbReference>
<dbReference type="InterPro" id="IPR007138">
    <property type="entry name" value="ABM_dom"/>
</dbReference>
<evidence type="ECO:0000259" key="1">
    <source>
        <dbReference type="Pfam" id="PF03992"/>
    </source>
</evidence>
<reference evidence="2 3" key="1">
    <citation type="submission" date="2020-11" db="EMBL/GenBank/DDBJ databases">
        <title>A novel isolate from a Black sea contaminated sediment with potential to produce alkanes: Plantactinospora alkalitolerans sp. nov.</title>
        <authorList>
            <person name="Carro L."/>
            <person name="Veyisoglu A."/>
            <person name="Guven K."/>
            <person name="Schumann P."/>
            <person name="Klenk H.-P."/>
            <person name="Sahin N."/>
        </authorList>
    </citation>
    <scope>NUCLEOTIDE SEQUENCE [LARGE SCALE GENOMIC DNA]</scope>
    <source>
        <strain evidence="2 3">S1510</strain>
    </source>
</reference>
<keyword evidence="3" id="KW-1185">Reference proteome</keyword>
<keyword evidence="2" id="KW-0560">Oxidoreductase</keyword>
<dbReference type="Pfam" id="PF03992">
    <property type="entry name" value="ABM"/>
    <property type="match status" value="1"/>
</dbReference>
<dbReference type="EMBL" id="JADPUN010000345">
    <property type="protein sequence ID" value="MBF9134442.1"/>
    <property type="molecule type" value="Genomic_DNA"/>
</dbReference>
<comment type="caution">
    <text evidence="2">The sequence shown here is derived from an EMBL/GenBank/DDBJ whole genome shotgun (WGS) entry which is preliminary data.</text>
</comment>
<evidence type="ECO:0000313" key="3">
    <source>
        <dbReference type="Proteomes" id="UP000638560"/>
    </source>
</evidence>
<dbReference type="SUPFAM" id="SSF54909">
    <property type="entry name" value="Dimeric alpha+beta barrel"/>
    <property type="match status" value="1"/>
</dbReference>
<evidence type="ECO:0000313" key="2">
    <source>
        <dbReference type="EMBL" id="MBF9134442.1"/>
    </source>
</evidence>
<dbReference type="RefSeq" id="WP_196205925.1">
    <property type="nucleotide sequence ID" value="NZ_JADPUN010000345.1"/>
</dbReference>
<organism evidence="2 3">
    <name type="scientific">Plantactinospora alkalitolerans</name>
    <dbReference type="NCBI Taxonomy" id="2789879"/>
    <lineage>
        <taxon>Bacteria</taxon>
        <taxon>Bacillati</taxon>
        <taxon>Actinomycetota</taxon>
        <taxon>Actinomycetes</taxon>
        <taxon>Micromonosporales</taxon>
        <taxon>Micromonosporaceae</taxon>
        <taxon>Plantactinospora</taxon>
    </lineage>
</organism>
<feature type="domain" description="ABM" evidence="1">
    <location>
        <begin position="6"/>
        <end position="67"/>
    </location>
</feature>